<dbReference type="Gene3D" id="3.10.580.10">
    <property type="entry name" value="CBS-domain"/>
    <property type="match status" value="1"/>
</dbReference>
<dbReference type="AlphaFoldDB" id="A0A381Z6D9"/>
<dbReference type="Pfam" id="PF00571">
    <property type="entry name" value="CBS"/>
    <property type="match status" value="1"/>
</dbReference>
<feature type="non-terminal residue" evidence="2">
    <location>
        <position position="291"/>
    </location>
</feature>
<reference evidence="2" key="1">
    <citation type="submission" date="2018-05" db="EMBL/GenBank/DDBJ databases">
        <authorList>
            <person name="Lanie J.A."/>
            <person name="Ng W.-L."/>
            <person name="Kazmierczak K.M."/>
            <person name="Andrzejewski T.M."/>
            <person name="Davidsen T.M."/>
            <person name="Wayne K.J."/>
            <person name="Tettelin H."/>
            <person name="Glass J.I."/>
            <person name="Rusch D."/>
            <person name="Podicherti R."/>
            <person name="Tsui H.-C.T."/>
            <person name="Winkler M.E."/>
        </authorList>
    </citation>
    <scope>NUCLEOTIDE SEQUENCE</scope>
</reference>
<protein>
    <recommendedName>
        <fullName evidence="1">CBS domain-containing protein</fullName>
    </recommendedName>
</protein>
<dbReference type="InterPro" id="IPR006669">
    <property type="entry name" value="MgtE_transporter"/>
</dbReference>
<dbReference type="Gene3D" id="1.25.60.10">
    <property type="entry name" value="MgtE N-terminal domain-like"/>
    <property type="match status" value="1"/>
</dbReference>
<organism evidence="2">
    <name type="scientific">marine metagenome</name>
    <dbReference type="NCBI Taxonomy" id="408172"/>
    <lineage>
        <taxon>unclassified sequences</taxon>
        <taxon>metagenomes</taxon>
        <taxon>ecological metagenomes</taxon>
    </lineage>
</organism>
<sequence length="291" mass="32851">MNETSKQKLPVIDALHEALEKNNRENVKTIIATLHPSEIADILESVPGREREELWSLIDAEIEGDVLSHMQDAVRAELLEHMPPDEVIDATKDLEADDVADILQDLPEDIAETILQSMDEQNRRRLSSVLTYPEDTAGGLMNVDVVAIRADVPLDVVTRYLRLLGKIPLKTDNIMVVDRKNKYLGVLPLTELLIRDQETKVSQWMEEEPYVFVDTPTKEVAKTFEQRDLVSAAVINEKGFLLGRITVDDVVDVIQEEAEQTLRSMAGLSNEEMFSPIITSTKRRALWLGIN</sequence>
<proteinExistence type="predicted"/>
<dbReference type="SUPFAM" id="SSF54631">
    <property type="entry name" value="CBS-domain pair"/>
    <property type="match status" value="1"/>
</dbReference>
<dbReference type="Pfam" id="PF03448">
    <property type="entry name" value="MgtE_N"/>
    <property type="match status" value="1"/>
</dbReference>
<name>A0A381Z6D9_9ZZZZ</name>
<feature type="domain" description="CBS" evidence="1">
    <location>
        <begin position="201"/>
        <end position="261"/>
    </location>
</feature>
<dbReference type="GO" id="GO:0015095">
    <property type="term" value="F:magnesium ion transmembrane transporter activity"/>
    <property type="evidence" value="ECO:0007669"/>
    <property type="project" value="InterPro"/>
</dbReference>
<dbReference type="InterPro" id="IPR038076">
    <property type="entry name" value="MgtE_N_sf"/>
</dbReference>
<dbReference type="GO" id="GO:0016020">
    <property type="term" value="C:membrane"/>
    <property type="evidence" value="ECO:0007669"/>
    <property type="project" value="InterPro"/>
</dbReference>
<evidence type="ECO:0000259" key="1">
    <source>
        <dbReference type="PROSITE" id="PS51371"/>
    </source>
</evidence>
<dbReference type="SUPFAM" id="SSF158791">
    <property type="entry name" value="MgtE N-terminal domain-like"/>
    <property type="match status" value="1"/>
</dbReference>
<evidence type="ECO:0000313" key="2">
    <source>
        <dbReference type="EMBL" id="SVA84818.1"/>
    </source>
</evidence>
<gene>
    <name evidence="2" type="ORF">METZ01_LOCUS137672</name>
</gene>
<dbReference type="InterPro" id="IPR000644">
    <property type="entry name" value="CBS_dom"/>
</dbReference>
<dbReference type="InterPro" id="IPR006668">
    <property type="entry name" value="Mg_transptr_MgtE_intracell_dom"/>
</dbReference>
<dbReference type="CDD" id="cd04606">
    <property type="entry name" value="CBS_pair_Mg_transporter"/>
    <property type="match status" value="1"/>
</dbReference>
<dbReference type="EMBL" id="UINC01020129">
    <property type="protein sequence ID" value="SVA84818.1"/>
    <property type="molecule type" value="Genomic_DNA"/>
</dbReference>
<dbReference type="PANTHER" id="PTHR43773">
    <property type="entry name" value="MAGNESIUM TRANSPORTER MGTE"/>
    <property type="match status" value="1"/>
</dbReference>
<dbReference type="SMART" id="SM00924">
    <property type="entry name" value="MgtE_N"/>
    <property type="match status" value="1"/>
</dbReference>
<dbReference type="PANTHER" id="PTHR43773:SF1">
    <property type="entry name" value="MAGNESIUM TRANSPORTER MGTE"/>
    <property type="match status" value="1"/>
</dbReference>
<accession>A0A381Z6D9</accession>
<dbReference type="PROSITE" id="PS51371">
    <property type="entry name" value="CBS"/>
    <property type="match status" value="1"/>
</dbReference>
<dbReference type="InterPro" id="IPR046342">
    <property type="entry name" value="CBS_dom_sf"/>
</dbReference>